<dbReference type="EMBL" id="HBFC01033497">
    <property type="protein sequence ID" value="CAD8720682.1"/>
    <property type="molecule type" value="Transcribed_RNA"/>
</dbReference>
<dbReference type="PANTHER" id="PTHR11571">
    <property type="entry name" value="GLUTATHIONE S-TRANSFERASE"/>
    <property type="match status" value="1"/>
</dbReference>
<proteinExistence type="predicted"/>
<dbReference type="GO" id="GO:0004364">
    <property type="term" value="F:glutathione transferase activity"/>
    <property type="evidence" value="ECO:0007669"/>
    <property type="project" value="TreeGrafter"/>
</dbReference>
<dbReference type="InterPro" id="IPR050213">
    <property type="entry name" value="GST_superfamily"/>
</dbReference>
<dbReference type="InterPro" id="IPR036249">
    <property type="entry name" value="Thioredoxin-like_sf"/>
</dbReference>
<dbReference type="PROSITE" id="PS50404">
    <property type="entry name" value="GST_NTER"/>
    <property type="match status" value="1"/>
</dbReference>
<evidence type="ECO:0000259" key="2">
    <source>
        <dbReference type="PROSITE" id="PS50405"/>
    </source>
</evidence>
<dbReference type="InterPro" id="IPR010987">
    <property type="entry name" value="Glutathione-S-Trfase_C-like"/>
</dbReference>
<dbReference type="GO" id="GO:0006749">
    <property type="term" value="P:glutathione metabolic process"/>
    <property type="evidence" value="ECO:0007669"/>
    <property type="project" value="TreeGrafter"/>
</dbReference>
<evidence type="ECO:0008006" key="4">
    <source>
        <dbReference type="Google" id="ProtNLM"/>
    </source>
</evidence>
<dbReference type="PROSITE" id="PS50405">
    <property type="entry name" value="GST_CTER"/>
    <property type="match status" value="1"/>
</dbReference>
<reference evidence="3" key="1">
    <citation type="submission" date="2021-01" db="EMBL/GenBank/DDBJ databases">
        <authorList>
            <person name="Corre E."/>
            <person name="Pelletier E."/>
            <person name="Niang G."/>
            <person name="Scheremetjew M."/>
            <person name="Finn R."/>
            <person name="Kale V."/>
            <person name="Holt S."/>
            <person name="Cochrane G."/>
            <person name="Meng A."/>
            <person name="Brown T."/>
            <person name="Cohen L."/>
        </authorList>
    </citation>
    <scope>NUCLEOTIDE SEQUENCE</scope>
    <source>
        <strain evidence="3">SL-175</strain>
    </source>
</reference>
<dbReference type="Pfam" id="PF02798">
    <property type="entry name" value="GST_N"/>
    <property type="match status" value="1"/>
</dbReference>
<dbReference type="SUPFAM" id="SSF52833">
    <property type="entry name" value="Thioredoxin-like"/>
    <property type="match status" value="1"/>
</dbReference>
<evidence type="ECO:0000259" key="1">
    <source>
        <dbReference type="PROSITE" id="PS50404"/>
    </source>
</evidence>
<dbReference type="InterPro" id="IPR004045">
    <property type="entry name" value="Glutathione_S-Trfase_N"/>
</dbReference>
<dbReference type="SUPFAM" id="SSF47616">
    <property type="entry name" value="GST C-terminal domain-like"/>
    <property type="match status" value="1"/>
</dbReference>
<dbReference type="InterPro" id="IPR036282">
    <property type="entry name" value="Glutathione-S-Trfase_C_sf"/>
</dbReference>
<sequence>MKLIYFNIPGKAEAIRLCATVGNVEMEDVRLTGDEFAAMKNTMPYGQVPALDLGDGKMLAQSSAILRYVAAVGGLHPTDPLAAAHVDALVAEEEDMFAGLSVSRYGPRFGFPMTDEYRSQVRQKLNDEILPKHLSFLERKLAESTTGWLAGTEKPSIADFVFVPRLQWLVSGANTGIDNHLLDAFPKVTGLLSKMMALPEVVAWYEKHSPDPLAGGAVGVV</sequence>
<feature type="domain" description="GST N-terminal" evidence="1">
    <location>
        <begin position="1"/>
        <end position="77"/>
    </location>
</feature>
<dbReference type="SFLD" id="SFLDG01205">
    <property type="entry name" value="AMPS.1"/>
    <property type="match status" value="1"/>
</dbReference>
<dbReference type="SFLD" id="SFLDG00363">
    <property type="entry name" value="AMPS_(cytGST):_Alpha-__Mu-__Pi"/>
    <property type="match status" value="1"/>
</dbReference>
<dbReference type="Gene3D" id="3.40.30.10">
    <property type="entry name" value="Glutaredoxin"/>
    <property type="match status" value="1"/>
</dbReference>
<organism evidence="3">
    <name type="scientific">Mantoniella antarctica</name>
    <dbReference type="NCBI Taxonomy" id="81844"/>
    <lineage>
        <taxon>Eukaryota</taxon>
        <taxon>Viridiplantae</taxon>
        <taxon>Chlorophyta</taxon>
        <taxon>Mamiellophyceae</taxon>
        <taxon>Mamiellales</taxon>
        <taxon>Mamiellaceae</taxon>
        <taxon>Mantoniella</taxon>
    </lineage>
</organism>
<protein>
    <recommendedName>
        <fullName evidence="4">Glutathione transferase</fullName>
    </recommendedName>
</protein>
<accession>A0A7S0T0Q4</accession>
<evidence type="ECO:0000313" key="3">
    <source>
        <dbReference type="EMBL" id="CAD8720682.1"/>
    </source>
</evidence>
<dbReference type="SFLD" id="SFLDS00019">
    <property type="entry name" value="Glutathione_Transferase_(cytos"/>
    <property type="match status" value="1"/>
</dbReference>
<gene>
    <name evidence="3" type="ORF">MANT1106_LOCUS19894</name>
</gene>
<feature type="domain" description="GST C-terminal" evidence="2">
    <location>
        <begin position="79"/>
        <end position="213"/>
    </location>
</feature>
<dbReference type="AlphaFoldDB" id="A0A7S0T0Q4"/>
<dbReference type="InterPro" id="IPR004046">
    <property type="entry name" value="GST_C"/>
</dbReference>
<name>A0A7S0T0Q4_9CHLO</name>
<dbReference type="CDD" id="cd03039">
    <property type="entry name" value="GST_N_Sigma_like"/>
    <property type="match status" value="1"/>
</dbReference>
<dbReference type="PANTHER" id="PTHR11571:SF252">
    <property type="entry name" value="GLUTATHIONE S-TRANSFERASE"/>
    <property type="match status" value="1"/>
</dbReference>
<dbReference type="InterPro" id="IPR040079">
    <property type="entry name" value="Glutathione_S-Trfase"/>
</dbReference>
<dbReference type="Pfam" id="PF14497">
    <property type="entry name" value="GST_C_3"/>
    <property type="match status" value="1"/>
</dbReference>
<dbReference type="Gene3D" id="1.20.1050.10">
    <property type="match status" value="1"/>
</dbReference>